<dbReference type="EMBL" id="BSYI01000088">
    <property type="protein sequence ID" value="GMG85629.1"/>
    <property type="molecule type" value="Genomic_DNA"/>
</dbReference>
<reference evidence="1 2" key="1">
    <citation type="submission" date="2023-04" db="EMBL/GenBank/DDBJ databases">
        <title>Marinoamorphus aggregata gen. nov., sp. Nov., isolate from tissue of brittle star Ophioplocus japonicus.</title>
        <authorList>
            <person name="Kawano K."/>
            <person name="Sawayama S."/>
            <person name="Nakagawa S."/>
        </authorList>
    </citation>
    <scope>NUCLEOTIDE SEQUENCE [LARGE SCALE GENOMIC DNA]</scope>
    <source>
        <strain evidence="1 2">NKW23</strain>
    </source>
</reference>
<protein>
    <submittedName>
        <fullName evidence="1">Uncharacterized protein</fullName>
    </submittedName>
</protein>
<evidence type="ECO:0000313" key="1">
    <source>
        <dbReference type="EMBL" id="GMG85629.1"/>
    </source>
</evidence>
<name>A0ABQ6LU69_9RHOB</name>
<proteinExistence type="predicted"/>
<gene>
    <name evidence="1" type="ORF">LNKW23_48520</name>
</gene>
<accession>A0ABQ6LU69</accession>
<dbReference type="RefSeq" id="WP_285675045.1">
    <property type="nucleotide sequence ID" value="NZ_BSYI01000088.1"/>
</dbReference>
<sequence>MADDREHRIRTPKRERVRRTLTRLDDETLSGLARILRAGCTVAPDMEAVEGEILDLFHGLELADDGTEASRIWFDLGAAEPPDGALANAFAAAAAAGDPIAAVRADDNLAPGLNGMLDRHWRVRWRRMGREDAPSLRTVTWEALTPEARAEVRQMLRDLADHARGFVRRGQPRRTDLDDALRGLGEIFLRHCGDRNHAVHALPYARDSRFIGFAALALRAVAHPSATSPAALSERWRRLLSAQHEAAEDHGREQPDRTSCD</sequence>
<dbReference type="Proteomes" id="UP001239909">
    <property type="component" value="Unassembled WGS sequence"/>
</dbReference>
<keyword evidence="2" id="KW-1185">Reference proteome</keyword>
<evidence type="ECO:0000313" key="2">
    <source>
        <dbReference type="Proteomes" id="UP001239909"/>
    </source>
</evidence>
<organism evidence="1 2">
    <name type="scientific">Paralimibaculum aggregatum</name>
    <dbReference type="NCBI Taxonomy" id="3036245"/>
    <lineage>
        <taxon>Bacteria</taxon>
        <taxon>Pseudomonadati</taxon>
        <taxon>Pseudomonadota</taxon>
        <taxon>Alphaproteobacteria</taxon>
        <taxon>Rhodobacterales</taxon>
        <taxon>Paracoccaceae</taxon>
        <taxon>Paralimibaculum</taxon>
    </lineage>
</organism>
<comment type="caution">
    <text evidence="1">The sequence shown here is derived from an EMBL/GenBank/DDBJ whole genome shotgun (WGS) entry which is preliminary data.</text>
</comment>